<gene>
    <name evidence="1" type="ORF">F511_32795</name>
</gene>
<dbReference type="Proteomes" id="UP000250235">
    <property type="component" value="Unassembled WGS sequence"/>
</dbReference>
<evidence type="ECO:0000313" key="1">
    <source>
        <dbReference type="EMBL" id="KZV47541.1"/>
    </source>
</evidence>
<keyword evidence="2" id="KW-1185">Reference proteome</keyword>
<proteinExistence type="predicted"/>
<dbReference type="AlphaFoldDB" id="A0A2Z7CKC7"/>
<reference evidence="1 2" key="1">
    <citation type="journal article" date="2015" name="Proc. Natl. Acad. Sci. U.S.A.">
        <title>The resurrection genome of Boea hygrometrica: A blueprint for survival of dehydration.</title>
        <authorList>
            <person name="Xiao L."/>
            <person name="Yang G."/>
            <person name="Zhang L."/>
            <person name="Yang X."/>
            <person name="Zhao S."/>
            <person name="Ji Z."/>
            <person name="Zhou Q."/>
            <person name="Hu M."/>
            <person name="Wang Y."/>
            <person name="Chen M."/>
            <person name="Xu Y."/>
            <person name="Jin H."/>
            <person name="Xiao X."/>
            <person name="Hu G."/>
            <person name="Bao F."/>
            <person name="Hu Y."/>
            <person name="Wan P."/>
            <person name="Li L."/>
            <person name="Deng X."/>
            <person name="Kuang T."/>
            <person name="Xiang C."/>
            <person name="Zhu J.K."/>
            <person name="Oliver M.J."/>
            <person name="He Y."/>
        </authorList>
    </citation>
    <scope>NUCLEOTIDE SEQUENCE [LARGE SCALE GENOMIC DNA]</scope>
    <source>
        <strain evidence="2">cv. XS01</strain>
    </source>
</reference>
<name>A0A2Z7CKC7_9LAMI</name>
<organism evidence="1 2">
    <name type="scientific">Dorcoceras hygrometricum</name>
    <dbReference type="NCBI Taxonomy" id="472368"/>
    <lineage>
        <taxon>Eukaryota</taxon>
        <taxon>Viridiplantae</taxon>
        <taxon>Streptophyta</taxon>
        <taxon>Embryophyta</taxon>
        <taxon>Tracheophyta</taxon>
        <taxon>Spermatophyta</taxon>
        <taxon>Magnoliopsida</taxon>
        <taxon>eudicotyledons</taxon>
        <taxon>Gunneridae</taxon>
        <taxon>Pentapetalae</taxon>
        <taxon>asterids</taxon>
        <taxon>lamiids</taxon>
        <taxon>Lamiales</taxon>
        <taxon>Gesneriaceae</taxon>
        <taxon>Didymocarpoideae</taxon>
        <taxon>Trichosporeae</taxon>
        <taxon>Loxocarpinae</taxon>
        <taxon>Dorcoceras</taxon>
    </lineage>
</organism>
<protein>
    <submittedName>
        <fullName evidence="1">Uncharacterized protein</fullName>
    </submittedName>
</protein>
<accession>A0A2Z7CKC7</accession>
<evidence type="ECO:0000313" key="2">
    <source>
        <dbReference type="Proteomes" id="UP000250235"/>
    </source>
</evidence>
<sequence>MSFIAVNQPVSVIDLRSRAMYNSYLISKLKEVTFSFKDLWHRGPGQPGKDQDYDITIISLHQSDNMSACTRTTREPLGHKSLSINAIQI</sequence>
<dbReference type="EMBL" id="KQ995265">
    <property type="protein sequence ID" value="KZV47541.1"/>
    <property type="molecule type" value="Genomic_DNA"/>
</dbReference>